<sequence>MSIMFQLSATSNPTKSVYQSHCLRKRTIRRTKAGADDDEDDDDGYEEEEEEQSGDEEGNYTEWVSHSCLDTSRPPLSDVHGIFDAIAQVAIENGFLEACLPFEERGIRVFTLCSGSRLSLNVITTLQSFFRDVTEFPAHAENPNDKVYFPFTAYGRQAKPTRGAHILIAGSSCIDFSFLNKDRKKLEQDGVRGESLDTMDGVLAYAKQYRPNLILLENVIKAPWAKIKDEWSKADYSSTTRNRAYCLLIDRKHAEEIDFNVEAASEEWASLMARFQRRASSPYSDFILHEDDERLHLAKRVYDGSKGRPWAGDWAACRKRHTAIRLEQHLGTLNTYTKREGNSRPRMDDSAWQSWAVGLPIRVLDDLDTNFNRHVCQRDFDMRYKHRNIDISQNVDRDLDARQWGVVGCITPKGSLFETLRGGPIELQDLAGNAMTATVVGAAIFSAIIACHHAASENKTDPSQQISMFQKYTNQYSHRAARTPAPSTPLLNERGLIKKVGFHPLRSSHEVFSYECATSLKYIMPAAIAAQPLCRREGLGQHTTRQRKQCPECFYTCCDRCSRQDHHGLEKLLPAPTADRSSPKDFIQQLSQTLPPLLALKNIPTHQINRLDDSASKVLALMQKALDRTVAPQAVRGKDAVRPFEDAKQAAEYEDALKHRPKPAMATMHYHEKIAFLDVQINIKIMVHRAVAELPSFHYHRPTLQPSFGPLKLLSNSSETLMEQSPPIWEEMALVESRLSSLGWRLEARALAPTQVRGGAIAGEVGAGKPTTSLALVNMDYTERRSGCSFDSNYSLKHVQSDATLILVPKNIITQWETELKACLDWTKLDTGSRDPAHPHYILVDSTKSLERCSFSDIISATLILAPWDLFEDTEYWKKLRNVTCGPNIPAGPGRAFYEWLNEEMRLLRDGVEQLQSHESKFWVFWEELRCERKDYDRFMAFLNRANSKAERAKKDKSGKEGRTKDETGDEENHENAMDVDPSGEIQNHKQKQEDNTKKAVVVRSRRKR</sequence>
<evidence type="ECO:0000259" key="4">
    <source>
        <dbReference type="Pfam" id="PF00176"/>
    </source>
</evidence>
<dbReference type="Gene3D" id="3.40.50.150">
    <property type="entry name" value="Vaccinia Virus protein VP39"/>
    <property type="match status" value="1"/>
</dbReference>
<dbReference type="GO" id="GO:0005524">
    <property type="term" value="F:ATP binding"/>
    <property type="evidence" value="ECO:0007669"/>
    <property type="project" value="InterPro"/>
</dbReference>
<evidence type="ECO:0000256" key="2">
    <source>
        <dbReference type="ARBA" id="ARBA00022840"/>
    </source>
</evidence>
<dbReference type="SUPFAM" id="SSF53335">
    <property type="entry name" value="S-adenosyl-L-methionine-dependent methyltransferases"/>
    <property type="match status" value="1"/>
</dbReference>
<keyword evidence="2" id="KW-0067">ATP-binding</keyword>
<feature type="compositionally biased region" description="Acidic residues" evidence="3">
    <location>
        <begin position="36"/>
        <end position="59"/>
    </location>
</feature>
<gene>
    <name evidence="5" type="ORF">Z518_03779</name>
</gene>
<evidence type="ECO:0000256" key="1">
    <source>
        <dbReference type="ARBA" id="ARBA00022741"/>
    </source>
</evidence>
<keyword evidence="6" id="KW-1185">Reference proteome</keyword>
<dbReference type="InterPro" id="IPR000330">
    <property type="entry name" value="SNF2_N"/>
</dbReference>
<dbReference type="VEuPathDB" id="FungiDB:Z518_03779"/>
<feature type="region of interest" description="Disordered" evidence="3">
    <location>
        <begin position="950"/>
        <end position="1009"/>
    </location>
</feature>
<feature type="domain" description="SNF2 N-terminal" evidence="4">
    <location>
        <begin position="749"/>
        <end position="824"/>
    </location>
</feature>
<accession>A0A0D2FUN7</accession>
<reference evidence="5 6" key="1">
    <citation type="submission" date="2015-01" db="EMBL/GenBank/DDBJ databases">
        <title>The Genome Sequence of Rhinocladiella mackenzie CBS 650.93.</title>
        <authorList>
            <consortium name="The Broad Institute Genomics Platform"/>
            <person name="Cuomo C."/>
            <person name="de Hoog S."/>
            <person name="Gorbushina A."/>
            <person name="Stielow B."/>
            <person name="Teixiera M."/>
            <person name="Abouelleil A."/>
            <person name="Chapman S.B."/>
            <person name="Priest M."/>
            <person name="Young S.K."/>
            <person name="Wortman J."/>
            <person name="Nusbaum C."/>
            <person name="Birren B."/>
        </authorList>
    </citation>
    <scope>NUCLEOTIDE SEQUENCE [LARGE SCALE GENOMIC DNA]</scope>
    <source>
        <strain evidence="5 6">CBS 650.93</strain>
    </source>
</reference>
<feature type="region of interest" description="Disordered" evidence="3">
    <location>
        <begin position="29"/>
        <end position="60"/>
    </location>
</feature>
<proteinExistence type="predicted"/>
<feature type="compositionally biased region" description="Basic and acidic residues" evidence="3">
    <location>
        <begin position="950"/>
        <end position="967"/>
    </location>
</feature>
<dbReference type="GeneID" id="25291850"/>
<evidence type="ECO:0000256" key="3">
    <source>
        <dbReference type="SAM" id="MobiDB-lite"/>
    </source>
</evidence>
<dbReference type="InterPro" id="IPR029063">
    <property type="entry name" value="SAM-dependent_MTases_sf"/>
</dbReference>
<keyword evidence="1" id="KW-0547">Nucleotide-binding</keyword>
<evidence type="ECO:0000313" key="6">
    <source>
        <dbReference type="Proteomes" id="UP000053617"/>
    </source>
</evidence>
<dbReference type="OrthoDB" id="423221at2759"/>
<dbReference type="EMBL" id="KN847477">
    <property type="protein sequence ID" value="KIX05807.1"/>
    <property type="molecule type" value="Genomic_DNA"/>
</dbReference>
<dbReference type="HOGENOM" id="CLU_298113_0_0_1"/>
<dbReference type="AlphaFoldDB" id="A0A0D2FUN7"/>
<name>A0A0D2FUN7_9EURO</name>
<dbReference type="Pfam" id="PF00176">
    <property type="entry name" value="SNF2-rel_dom"/>
    <property type="match status" value="1"/>
</dbReference>
<dbReference type="RefSeq" id="XP_013272943.1">
    <property type="nucleotide sequence ID" value="XM_013417489.1"/>
</dbReference>
<organism evidence="5 6">
    <name type="scientific">Rhinocladiella mackenziei CBS 650.93</name>
    <dbReference type="NCBI Taxonomy" id="1442369"/>
    <lineage>
        <taxon>Eukaryota</taxon>
        <taxon>Fungi</taxon>
        <taxon>Dikarya</taxon>
        <taxon>Ascomycota</taxon>
        <taxon>Pezizomycotina</taxon>
        <taxon>Eurotiomycetes</taxon>
        <taxon>Chaetothyriomycetidae</taxon>
        <taxon>Chaetothyriales</taxon>
        <taxon>Herpotrichiellaceae</taxon>
        <taxon>Rhinocladiella</taxon>
    </lineage>
</organism>
<dbReference type="Proteomes" id="UP000053617">
    <property type="component" value="Unassembled WGS sequence"/>
</dbReference>
<protein>
    <submittedName>
        <fullName evidence="5">Rhinocladiella mackenziei CBS 650.93 unplaced genomic scaffold supercont1.3, whole genome shotgun sequence</fullName>
    </submittedName>
</protein>
<dbReference type="STRING" id="1442369.A0A0D2FUN7"/>
<feature type="compositionally biased region" description="Basic and acidic residues" evidence="3">
    <location>
        <begin position="987"/>
        <end position="998"/>
    </location>
</feature>
<evidence type="ECO:0000313" key="5">
    <source>
        <dbReference type="EMBL" id="KIX05807.1"/>
    </source>
</evidence>